<accession>A0A1G8CSC5</accession>
<dbReference type="InterPro" id="IPR029033">
    <property type="entry name" value="His_PPase_superfam"/>
</dbReference>
<dbReference type="SMART" id="SM00855">
    <property type="entry name" value="PGAM"/>
    <property type="match status" value="1"/>
</dbReference>
<proteinExistence type="predicted"/>
<keyword evidence="2" id="KW-1185">Reference proteome</keyword>
<evidence type="ECO:0000313" key="1">
    <source>
        <dbReference type="EMBL" id="SDH47840.1"/>
    </source>
</evidence>
<sequence>MPTRISLLCHGRTQAQRHGRFALDDEPLEAGEAQRLAARVAEIKAPRRILCAPEWRARQTAAAWHGDVELLDVLRDCDYGAWRGRSLAALQEEAAPALAEWLSDPASAPHGGESQAHLCARIGAWLDGFGDDGHILVVSHPAVIRAAVLHALQAGAQAFNCIDVAPLALVDLRFHGRWRLRV</sequence>
<evidence type="ECO:0000313" key="2">
    <source>
        <dbReference type="Proteomes" id="UP000199636"/>
    </source>
</evidence>
<dbReference type="Gene3D" id="3.40.50.1240">
    <property type="entry name" value="Phosphoglycerate mutase-like"/>
    <property type="match status" value="1"/>
</dbReference>
<dbReference type="EMBL" id="FNDS01000001">
    <property type="protein sequence ID" value="SDH47840.1"/>
    <property type="molecule type" value="Genomic_DNA"/>
</dbReference>
<reference evidence="2" key="1">
    <citation type="submission" date="2016-10" db="EMBL/GenBank/DDBJ databases">
        <authorList>
            <person name="Varghese N."/>
            <person name="Submissions S."/>
        </authorList>
    </citation>
    <scope>NUCLEOTIDE SEQUENCE [LARGE SCALE GENOMIC DNA]</scope>
    <source>
        <strain evidence="2">CCM 7469</strain>
    </source>
</reference>
<protein>
    <submittedName>
        <fullName evidence="1">Broad specificity phosphatase PhoE</fullName>
    </submittedName>
</protein>
<dbReference type="SUPFAM" id="SSF53254">
    <property type="entry name" value="Phosphoglycerate mutase-like"/>
    <property type="match status" value="1"/>
</dbReference>
<dbReference type="Proteomes" id="UP000199636">
    <property type="component" value="Unassembled WGS sequence"/>
</dbReference>
<dbReference type="AlphaFoldDB" id="A0A1G8CSC5"/>
<organism evidence="1 2">
    <name type="scientific">Pseudomonas panipatensis</name>
    <dbReference type="NCBI Taxonomy" id="428992"/>
    <lineage>
        <taxon>Bacteria</taxon>
        <taxon>Pseudomonadati</taxon>
        <taxon>Pseudomonadota</taxon>
        <taxon>Gammaproteobacteria</taxon>
        <taxon>Pseudomonadales</taxon>
        <taxon>Pseudomonadaceae</taxon>
        <taxon>Pseudomonas</taxon>
    </lineage>
</organism>
<dbReference type="OrthoDB" id="7502553at2"/>
<dbReference type="InterPro" id="IPR013078">
    <property type="entry name" value="His_Pase_superF_clade-1"/>
</dbReference>
<name>A0A1G8CSC5_9PSED</name>
<dbReference type="CDD" id="cd07067">
    <property type="entry name" value="HP_PGM_like"/>
    <property type="match status" value="1"/>
</dbReference>
<dbReference type="RefSeq" id="WP_090260911.1">
    <property type="nucleotide sequence ID" value="NZ_FNDS01000001.1"/>
</dbReference>
<gene>
    <name evidence="1" type="ORF">SAMN05216272_101724</name>
</gene>
<dbReference type="STRING" id="428992.SAMN05216272_101724"/>
<dbReference type="Pfam" id="PF00300">
    <property type="entry name" value="His_Phos_1"/>
    <property type="match status" value="1"/>
</dbReference>